<dbReference type="PANTHER" id="PTHR31118:SF32">
    <property type="entry name" value="KYNURENINE FORMAMIDASE"/>
    <property type="match status" value="1"/>
</dbReference>
<proteinExistence type="predicted"/>
<dbReference type="PANTHER" id="PTHR31118">
    <property type="entry name" value="CYCLASE-LIKE PROTEIN 2"/>
    <property type="match status" value="1"/>
</dbReference>
<dbReference type="Proteomes" id="UP001259659">
    <property type="component" value="Unassembled WGS sequence"/>
</dbReference>
<keyword evidence="2" id="KW-1185">Reference proteome</keyword>
<evidence type="ECO:0000313" key="2">
    <source>
        <dbReference type="Proteomes" id="UP001259659"/>
    </source>
</evidence>
<comment type="caution">
    <text evidence="1">The sequence shown here is derived from an EMBL/GenBank/DDBJ whole genome shotgun (WGS) entry which is preliminary data.</text>
</comment>
<evidence type="ECO:0000313" key="1">
    <source>
        <dbReference type="EMBL" id="MDS0261523.1"/>
    </source>
</evidence>
<dbReference type="InterPro" id="IPR037175">
    <property type="entry name" value="KFase_sf"/>
</dbReference>
<dbReference type="Gene3D" id="3.50.30.50">
    <property type="entry name" value="Putative cyclase"/>
    <property type="match status" value="1"/>
</dbReference>
<organism evidence="1 2">
    <name type="scientific">Haloarcula saliterrae</name>
    <dbReference type="NCBI Taxonomy" id="2950534"/>
    <lineage>
        <taxon>Archaea</taxon>
        <taxon>Methanobacteriati</taxon>
        <taxon>Methanobacteriota</taxon>
        <taxon>Stenosarchaea group</taxon>
        <taxon>Halobacteria</taxon>
        <taxon>Halobacteriales</taxon>
        <taxon>Haloarculaceae</taxon>
        <taxon>Haloarcula</taxon>
    </lineage>
</organism>
<name>A0ABU2FGY5_9EURY</name>
<sequence>MPIADLTRPIDSGMPVFPGDPPVSVDAHATMAADGYRVSALSCGSHTGTHVDAPSHTEADGRTLDEFPVSRFVREAVRVDLRGCGPREPIRPADLPTVDAGAVVLRTGWDSHWGEPRYLDHPYLTPAAARHCVDHGYDVATDALNVDPTPTDDHPAAGVPAHGELLGNDRLIAENLTNLDGLPERFELSVLPMRLDGDGAPVRAVARWD</sequence>
<dbReference type="InterPro" id="IPR007325">
    <property type="entry name" value="KFase/CYL"/>
</dbReference>
<gene>
    <name evidence="1" type="ORF">NDI56_19155</name>
</gene>
<protein>
    <submittedName>
        <fullName evidence="1">Cyclase family protein</fullName>
    </submittedName>
</protein>
<accession>A0ABU2FGY5</accession>
<dbReference type="SUPFAM" id="SSF102198">
    <property type="entry name" value="Putative cyclase"/>
    <property type="match status" value="1"/>
</dbReference>
<reference evidence="1 2" key="1">
    <citation type="submission" date="2022-06" db="EMBL/GenBank/DDBJ databases">
        <title>Haloarcula sp. a new haloarchaeum isolate from saline soil.</title>
        <authorList>
            <person name="Strakova D."/>
            <person name="Galisteo C."/>
            <person name="Sanchez-Porro C."/>
            <person name="Ventosa A."/>
        </authorList>
    </citation>
    <scope>NUCLEOTIDE SEQUENCE [LARGE SCALE GENOMIC DNA]</scope>
    <source>
        <strain evidence="1 2">S1CR25-12</strain>
    </source>
</reference>
<dbReference type="RefSeq" id="WP_310921390.1">
    <property type="nucleotide sequence ID" value="NZ_JAMQON010000007.1"/>
</dbReference>
<dbReference type="Pfam" id="PF04199">
    <property type="entry name" value="Cyclase"/>
    <property type="match status" value="1"/>
</dbReference>
<dbReference type="EMBL" id="JAMQON010000007">
    <property type="protein sequence ID" value="MDS0261523.1"/>
    <property type="molecule type" value="Genomic_DNA"/>
</dbReference>